<feature type="transmembrane region" description="Helical" evidence="2">
    <location>
        <begin position="877"/>
        <end position="902"/>
    </location>
</feature>
<name>A0A8T0BR62_SILME</name>
<feature type="region of interest" description="Disordered" evidence="1">
    <location>
        <begin position="1"/>
        <end position="26"/>
    </location>
</feature>
<comment type="caution">
    <text evidence="3">The sequence shown here is derived from an EMBL/GenBank/DDBJ whole genome shotgun (WGS) entry which is preliminary data.</text>
</comment>
<dbReference type="OrthoDB" id="10069759at2759"/>
<keyword evidence="2" id="KW-0472">Membrane</keyword>
<proteinExistence type="predicted"/>
<protein>
    <recommendedName>
        <fullName evidence="5">LTD domain-containing protein</fullName>
    </recommendedName>
</protein>
<evidence type="ECO:0000313" key="3">
    <source>
        <dbReference type="EMBL" id="KAF7708047.1"/>
    </source>
</evidence>
<keyword evidence="2" id="KW-1133">Transmembrane helix</keyword>
<sequence length="924" mass="99935">MGGRFFGTRQKEQDLPNHHQTSPKINPGLLDVSGPSHCPDSSPLSSLRILPTMSVPRALVLFFSVCFSAVHSCLIISEVNADNPALDTQEFVELFSLSGGSTSLNGYTLVFYNGNGNVAYRVVNLSGHSTDERGFFLIGSAELQPPPAIQLPPNSVQNGPDAIALYGPSWVPVAEKGNVSAIGLLDALVYTSRLATSSADILVHVLTPGSLPYVENSFFLDGDESIQRCWLSENYYSFQNAVPTPGRPNICPPSNPGHLWINRIQLSGWTLTGPVEISVGTDRGSMTVVVYDLQTDRVKTSAGFQASAPGNVSVNLDTASLTDLDGWALAVYQGKVDDFPKGSLANQLQPLDAFICNGLTNTPSNLLTETLIPGRKAFQFDRSFSEGDAYVTRCGTAHWARDPGVFQHHLQRPSESSHCSWYHSCPYSTAVNVTDEPPEPESGTEGDFLISEVNTDSPGGAEDEEFLELWHPSGHRTSLDNVWVLLINGNDGKIYREIELHGQYTDKHGYFVIGSDKLKPQIALPPNTIQNGPDAIAIYRSTSPPSIEKISVPKNGLLDAVVYRSRSSDRNWADLINALMPGQLPLLEDSTLLHEDESLSRCGLSRLDLNSFRVSSLTPMKDNDCPRPPAELVINEVGGVSGVDVYVELIGPPGLSLQGLVIVLYELSTARHVIPLKGSLGSDGLFLIGNESRADQSLPTVTSLGSIWLCYGLPTICANSKVQDLLVLSNNSNLQPACCGVMFSVVHPVARFDSVSRCLTNRSTVWTASHPTPHLPNLCPSPIHSVHMDLCLQAESHITCTPEGFAKMLEGSCQCGISGAHLAGVNLTCISNSLYAEGHVFALSNQQRELVAQTLQATLTRSCSAIQEPVHSKESSVGLQVGLVVTVVILCAVGGAIFYYLYKKKRPQDYLSMELNEQDSPVDL</sequence>
<reference evidence="3" key="1">
    <citation type="submission" date="2020-08" db="EMBL/GenBank/DDBJ databases">
        <title>Chromosome-level assembly of Southern catfish (Silurus meridionalis) provides insights into visual adaptation to the nocturnal and benthic lifestyles.</title>
        <authorList>
            <person name="Zhang Y."/>
            <person name="Wang D."/>
            <person name="Peng Z."/>
        </authorList>
    </citation>
    <scope>NUCLEOTIDE SEQUENCE</scope>
    <source>
        <strain evidence="3">SWU-2019-XX</strain>
        <tissue evidence="3">Muscle</tissue>
    </source>
</reference>
<evidence type="ECO:0000256" key="2">
    <source>
        <dbReference type="SAM" id="Phobius"/>
    </source>
</evidence>
<evidence type="ECO:0000256" key="1">
    <source>
        <dbReference type="SAM" id="MobiDB-lite"/>
    </source>
</evidence>
<evidence type="ECO:0008006" key="5">
    <source>
        <dbReference type="Google" id="ProtNLM"/>
    </source>
</evidence>
<dbReference type="Proteomes" id="UP000606274">
    <property type="component" value="Unassembled WGS sequence"/>
</dbReference>
<dbReference type="PANTHER" id="PTHR37397">
    <property type="entry name" value="SI:CH211-183D21.1"/>
    <property type="match status" value="1"/>
</dbReference>
<dbReference type="EMBL" id="JABFDY010000004">
    <property type="protein sequence ID" value="KAF7708047.1"/>
    <property type="molecule type" value="Genomic_DNA"/>
</dbReference>
<organism evidence="3 4">
    <name type="scientific">Silurus meridionalis</name>
    <name type="common">Southern catfish</name>
    <name type="synonym">Silurus soldatovi meridionalis</name>
    <dbReference type="NCBI Taxonomy" id="175797"/>
    <lineage>
        <taxon>Eukaryota</taxon>
        <taxon>Metazoa</taxon>
        <taxon>Chordata</taxon>
        <taxon>Craniata</taxon>
        <taxon>Vertebrata</taxon>
        <taxon>Euteleostomi</taxon>
        <taxon>Actinopterygii</taxon>
        <taxon>Neopterygii</taxon>
        <taxon>Teleostei</taxon>
        <taxon>Ostariophysi</taxon>
        <taxon>Siluriformes</taxon>
        <taxon>Siluridae</taxon>
        <taxon>Silurus</taxon>
    </lineage>
</organism>
<dbReference type="AlphaFoldDB" id="A0A8T0BR62"/>
<dbReference type="PANTHER" id="PTHR37397:SF1">
    <property type="entry name" value="LTD DOMAIN-CONTAINING PROTEIN"/>
    <property type="match status" value="1"/>
</dbReference>
<gene>
    <name evidence="3" type="ORF">HF521_017104</name>
</gene>
<evidence type="ECO:0000313" key="4">
    <source>
        <dbReference type="Proteomes" id="UP000606274"/>
    </source>
</evidence>
<accession>A0A8T0BR62</accession>
<keyword evidence="2" id="KW-0812">Transmembrane</keyword>
<keyword evidence="4" id="KW-1185">Reference proteome</keyword>